<dbReference type="InterPro" id="IPR051396">
    <property type="entry name" value="Bact_Antivir_Def_Nuclease"/>
</dbReference>
<proteinExistence type="predicted"/>
<dbReference type="PANTHER" id="PTHR43581">
    <property type="entry name" value="ATP/GTP PHOSPHATASE"/>
    <property type="match status" value="1"/>
</dbReference>
<dbReference type="Pfam" id="PF13304">
    <property type="entry name" value="AAA_21"/>
    <property type="match status" value="1"/>
</dbReference>
<dbReference type="GO" id="GO:0016887">
    <property type="term" value="F:ATP hydrolysis activity"/>
    <property type="evidence" value="ECO:0007669"/>
    <property type="project" value="InterPro"/>
</dbReference>
<dbReference type="AlphaFoldDB" id="A0A370F883"/>
<dbReference type="SUPFAM" id="SSF52540">
    <property type="entry name" value="P-loop containing nucleoside triphosphate hydrolases"/>
    <property type="match status" value="1"/>
</dbReference>
<evidence type="ECO:0000313" key="3">
    <source>
        <dbReference type="Proteomes" id="UP000255265"/>
    </source>
</evidence>
<sequence length="492" mass="56505">MKFMCFREGENFPRVVKPYVFLVHDNWDDFGYKVSFKVFVTDGIARKAIGTIKILQKISERKESFKVASQTELPERFDKLSDDYISLGQERSYYEEMRKFFDSEADVALNSLRDIALLPRRSQPFEPTSAYRNALMRHNSAQRAKRFGAAWARGEDPQEQVSFTYAGKIDGAEMQTIGRFDFDENDELPGRVVAIIGRNASGKTNYIASLAADLASTRRTSGTVWQEREKRFTEGRPLFTRVLAVSYSAFDNFKRPRVDERSSYVYCGIGGENSHQFDLTRRYIENRERIRQIGRQGEWRRYIQDVIESDNPDHLSDDFFVLENSSMETQTHLLSLLSSGQAIFIHFITALLAWLEPYSLVVFDEPETHLHPNAVANLFLVLSSLLDKYDSFAIIATHSPLVVQEVPAKRVLVFRRTGNITETETLGLESFGESISEITKHVFETVEVDSVYRRTLRKLARKYPLEEALGKFDTGLSINAEAYLLAQYGARR</sequence>
<evidence type="ECO:0000259" key="1">
    <source>
        <dbReference type="Pfam" id="PF13304"/>
    </source>
</evidence>
<keyword evidence="3" id="KW-1185">Reference proteome</keyword>
<organism evidence="2 3">
    <name type="scientific">Pseudacidovorax intermedius</name>
    <dbReference type="NCBI Taxonomy" id="433924"/>
    <lineage>
        <taxon>Bacteria</taxon>
        <taxon>Pseudomonadati</taxon>
        <taxon>Pseudomonadota</taxon>
        <taxon>Betaproteobacteria</taxon>
        <taxon>Burkholderiales</taxon>
        <taxon>Comamonadaceae</taxon>
        <taxon>Pseudacidovorax</taxon>
    </lineage>
</organism>
<name>A0A370F883_9BURK</name>
<dbReference type="InterPro" id="IPR027417">
    <property type="entry name" value="P-loop_NTPase"/>
</dbReference>
<feature type="domain" description="ATPase AAA-type core" evidence="1">
    <location>
        <begin position="334"/>
        <end position="403"/>
    </location>
</feature>
<evidence type="ECO:0000313" key="2">
    <source>
        <dbReference type="EMBL" id="RDI20712.1"/>
    </source>
</evidence>
<protein>
    <submittedName>
        <fullName evidence="2">Putative AbiEii toxin of type IV toxin-antitoxin system</fullName>
    </submittedName>
</protein>
<dbReference type="RefSeq" id="WP_211322637.1">
    <property type="nucleotide sequence ID" value="NZ_QQAV01000010.1"/>
</dbReference>
<dbReference type="InterPro" id="IPR003959">
    <property type="entry name" value="ATPase_AAA_core"/>
</dbReference>
<dbReference type="Gene3D" id="3.40.50.300">
    <property type="entry name" value="P-loop containing nucleotide triphosphate hydrolases"/>
    <property type="match status" value="1"/>
</dbReference>
<dbReference type="GO" id="GO:0005524">
    <property type="term" value="F:ATP binding"/>
    <property type="evidence" value="ECO:0007669"/>
    <property type="project" value="InterPro"/>
</dbReference>
<dbReference type="PANTHER" id="PTHR43581:SF4">
    <property type="entry name" value="ATP_GTP PHOSPHATASE"/>
    <property type="match status" value="1"/>
</dbReference>
<accession>A0A370F883</accession>
<comment type="caution">
    <text evidence="2">The sequence shown here is derived from an EMBL/GenBank/DDBJ whole genome shotgun (WGS) entry which is preliminary data.</text>
</comment>
<dbReference type="CDD" id="cd00267">
    <property type="entry name" value="ABC_ATPase"/>
    <property type="match status" value="1"/>
</dbReference>
<gene>
    <name evidence="2" type="ORF">DFR41_110120</name>
</gene>
<dbReference type="Proteomes" id="UP000255265">
    <property type="component" value="Unassembled WGS sequence"/>
</dbReference>
<dbReference type="EMBL" id="QQAV01000010">
    <property type="protein sequence ID" value="RDI20712.1"/>
    <property type="molecule type" value="Genomic_DNA"/>
</dbReference>
<reference evidence="2 3" key="1">
    <citation type="submission" date="2018-07" db="EMBL/GenBank/DDBJ databases">
        <title>Genomic Encyclopedia of Type Strains, Phase IV (KMG-IV): sequencing the most valuable type-strain genomes for metagenomic binning, comparative biology and taxonomic classification.</title>
        <authorList>
            <person name="Goeker M."/>
        </authorList>
    </citation>
    <scope>NUCLEOTIDE SEQUENCE [LARGE SCALE GENOMIC DNA]</scope>
    <source>
        <strain evidence="2 3">DSM 21352</strain>
    </source>
</reference>